<protein>
    <submittedName>
        <fullName evidence="2">Uncharacterized protein</fullName>
    </submittedName>
</protein>
<dbReference type="Proteomes" id="UP000652219">
    <property type="component" value="Unassembled WGS sequence"/>
</dbReference>
<organism evidence="2 3">
    <name type="scientific">Colletotrichum sojae</name>
    <dbReference type="NCBI Taxonomy" id="2175907"/>
    <lineage>
        <taxon>Eukaryota</taxon>
        <taxon>Fungi</taxon>
        <taxon>Dikarya</taxon>
        <taxon>Ascomycota</taxon>
        <taxon>Pezizomycotina</taxon>
        <taxon>Sordariomycetes</taxon>
        <taxon>Hypocreomycetidae</taxon>
        <taxon>Glomerellales</taxon>
        <taxon>Glomerellaceae</taxon>
        <taxon>Colletotrichum</taxon>
        <taxon>Colletotrichum orchidearum species complex</taxon>
    </lineage>
</organism>
<proteinExistence type="predicted"/>
<sequence length="471" mass="50017">MQSSGDCCTQDQQNVRRNGSQILGLLSGPSNNPSRCGLLSSSLQTIGSLRLHGLLFGQRPTPGVVVGRRGIAIAVAAISTHPIRCLLVCVALLGSLLWPESSAGLVSSLPSLAASGRFLSRFGQLPVRPALSSVFFASGAGNLDLDRTSPTLPPCLASHRSTKAARENHGPSTFEHQPDARGTGKANTVTMNHPEQTGNCFIPPVVVAAAAPDPAASKELANLCPEHLASAPRLPPASLSPEVCSLRLQPALHSLELETAITCISGTTFSCGSAYYTRATGPSHLETSTSIPGMQARKVHSGASVAGITPIRDGLPTSSTPYRPQLLSRTWYYKMPSLRPFSSVFTVTTSQKHSRTFANVHLEYCVGRCKKLRESGCRCGRHPSSTTQTEDGQAEDSSVIPQRARFWISHSGAANGNWLSKGAEMQPGPTRVSMADEPRAEYTTFSGIRFDMPQSLSLEAGESVCATQDDD</sequence>
<feature type="region of interest" description="Disordered" evidence="1">
    <location>
        <begin position="161"/>
        <end position="186"/>
    </location>
</feature>
<feature type="compositionally biased region" description="Polar residues" evidence="1">
    <location>
        <begin position="383"/>
        <end position="396"/>
    </location>
</feature>
<accession>A0A8H6JZJ2</accession>
<reference evidence="2 3" key="1">
    <citation type="journal article" date="2020" name="Phytopathology">
        <title>Genome Sequence Resources of Colletotrichum truncatum, C. plurivorum, C. musicola, and C. sojae: Four Species Pathogenic to Soybean (Glycine max).</title>
        <authorList>
            <person name="Rogerio F."/>
            <person name="Boufleur T.R."/>
            <person name="Ciampi-Guillardi M."/>
            <person name="Sukno S.A."/>
            <person name="Thon M.R."/>
            <person name="Massola Junior N.S."/>
            <person name="Baroncelli R."/>
        </authorList>
    </citation>
    <scope>NUCLEOTIDE SEQUENCE [LARGE SCALE GENOMIC DNA]</scope>
    <source>
        <strain evidence="2 3">LFN0009</strain>
    </source>
</reference>
<comment type="caution">
    <text evidence="2">The sequence shown here is derived from an EMBL/GenBank/DDBJ whole genome shotgun (WGS) entry which is preliminary data.</text>
</comment>
<gene>
    <name evidence="2" type="ORF">CSOJ01_00064</name>
</gene>
<evidence type="ECO:0000313" key="3">
    <source>
        <dbReference type="Proteomes" id="UP000652219"/>
    </source>
</evidence>
<evidence type="ECO:0000313" key="2">
    <source>
        <dbReference type="EMBL" id="KAF6821561.1"/>
    </source>
</evidence>
<name>A0A8H6JZJ2_9PEZI</name>
<dbReference type="AlphaFoldDB" id="A0A8H6JZJ2"/>
<feature type="region of interest" description="Disordered" evidence="1">
    <location>
        <begin position="377"/>
        <end position="396"/>
    </location>
</feature>
<evidence type="ECO:0000256" key="1">
    <source>
        <dbReference type="SAM" id="MobiDB-lite"/>
    </source>
</evidence>
<keyword evidence="3" id="KW-1185">Reference proteome</keyword>
<dbReference type="EMBL" id="WIGN01000001">
    <property type="protein sequence ID" value="KAF6821561.1"/>
    <property type="molecule type" value="Genomic_DNA"/>
</dbReference>